<name>A0ABD2MWD1_9CUCU</name>
<evidence type="ECO:0000259" key="7">
    <source>
        <dbReference type="Pfam" id="PF00135"/>
    </source>
</evidence>
<evidence type="ECO:0000313" key="9">
    <source>
        <dbReference type="Proteomes" id="UP001516400"/>
    </source>
</evidence>
<dbReference type="PANTHER" id="PTHR43142:SF1">
    <property type="entry name" value="CARBOXYLIC ESTER HYDROLASE"/>
    <property type="match status" value="1"/>
</dbReference>
<keyword evidence="4" id="KW-1015">Disulfide bond</keyword>
<keyword evidence="3 6" id="KW-0378">Hydrolase</keyword>
<dbReference type="CDD" id="cd00312">
    <property type="entry name" value="Esterase_lipase"/>
    <property type="match status" value="1"/>
</dbReference>
<evidence type="ECO:0000256" key="3">
    <source>
        <dbReference type="ARBA" id="ARBA00022801"/>
    </source>
</evidence>
<proteinExistence type="inferred from homology"/>
<evidence type="ECO:0000256" key="6">
    <source>
        <dbReference type="RuleBase" id="RU361235"/>
    </source>
</evidence>
<reference evidence="8 9" key="1">
    <citation type="journal article" date="2021" name="BMC Biol.">
        <title>Horizontally acquired antibacterial genes associated with adaptive radiation of ladybird beetles.</title>
        <authorList>
            <person name="Li H.S."/>
            <person name="Tang X.F."/>
            <person name="Huang Y.H."/>
            <person name="Xu Z.Y."/>
            <person name="Chen M.L."/>
            <person name="Du X.Y."/>
            <person name="Qiu B.Y."/>
            <person name="Chen P.T."/>
            <person name="Zhang W."/>
            <person name="Slipinski A."/>
            <person name="Escalona H.E."/>
            <person name="Waterhouse R.M."/>
            <person name="Zwick A."/>
            <person name="Pang H."/>
        </authorList>
    </citation>
    <scope>NUCLEOTIDE SEQUENCE [LARGE SCALE GENOMIC DNA]</scope>
    <source>
        <strain evidence="8">SYSU2018</strain>
    </source>
</reference>
<protein>
    <recommendedName>
        <fullName evidence="6">Carboxylic ester hydrolase</fullName>
        <ecNumber evidence="6">3.1.1.-</ecNumber>
    </recommendedName>
</protein>
<keyword evidence="9" id="KW-1185">Reference proteome</keyword>
<dbReference type="SUPFAM" id="SSF53474">
    <property type="entry name" value="alpha/beta-Hydrolases"/>
    <property type="match status" value="1"/>
</dbReference>
<dbReference type="EC" id="3.1.1.-" evidence="6"/>
<dbReference type="InterPro" id="IPR019819">
    <property type="entry name" value="Carboxylesterase_B_CS"/>
</dbReference>
<dbReference type="Pfam" id="PF00135">
    <property type="entry name" value="COesterase"/>
    <property type="match status" value="1"/>
</dbReference>
<accession>A0ABD2MWD1</accession>
<feature type="domain" description="Carboxylesterase type B" evidence="7">
    <location>
        <begin position="27"/>
        <end position="500"/>
    </location>
</feature>
<dbReference type="InterPro" id="IPR029058">
    <property type="entry name" value="AB_hydrolase_fold"/>
</dbReference>
<comment type="similarity">
    <text evidence="1 6">Belongs to the type-B carboxylesterase/lipase family.</text>
</comment>
<dbReference type="GO" id="GO:0052689">
    <property type="term" value="F:carboxylic ester hydrolase activity"/>
    <property type="evidence" value="ECO:0007669"/>
    <property type="project" value="UniProtKB-KW"/>
</dbReference>
<dbReference type="PROSITE" id="PS00941">
    <property type="entry name" value="CARBOXYLESTERASE_B_2"/>
    <property type="match status" value="1"/>
</dbReference>
<dbReference type="PANTHER" id="PTHR43142">
    <property type="entry name" value="CARBOXYLIC ESTER HYDROLASE"/>
    <property type="match status" value="1"/>
</dbReference>
<keyword evidence="2" id="KW-0719">Serine esterase</keyword>
<evidence type="ECO:0000313" key="8">
    <source>
        <dbReference type="EMBL" id="KAL3270431.1"/>
    </source>
</evidence>
<keyword evidence="5" id="KW-0325">Glycoprotein</keyword>
<evidence type="ECO:0000256" key="2">
    <source>
        <dbReference type="ARBA" id="ARBA00022487"/>
    </source>
</evidence>
<dbReference type="Gene3D" id="3.40.50.1820">
    <property type="entry name" value="alpha/beta hydrolase"/>
    <property type="match status" value="1"/>
</dbReference>
<gene>
    <name evidence="8" type="ORF">HHI36_020986</name>
</gene>
<evidence type="ECO:0000256" key="1">
    <source>
        <dbReference type="ARBA" id="ARBA00005964"/>
    </source>
</evidence>
<dbReference type="InterPro" id="IPR019826">
    <property type="entry name" value="Carboxylesterase_B_AS"/>
</dbReference>
<dbReference type="EMBL" id="JABFTP020000042">
    <property type="protein sequence ID" value="KAL3270431.1"/>
    <property type="molecule type" value="Genomic_DNA"/>
</dbReference>
<sequence>MMYSIIKFNFYCSCYSEHLLKLNCHLVFEGIPYAKPPVGKYRFKESVPAEPWKGVWKANTKYECLQYNHFPRLVTDPIDGSEDCLYVNVYSPKLDGNLDVIVFIHGGAFIFGAGVKYQPHILMDKNVVFVTFNYRLGPLGFLSTEDDVVPGNNGLKDQILALKWIKENVRYFGGNPNSITITGMSAGGASVHFHTLTHKSKNLFHRAISMSGCMLCPWVIMEKPLERSREVAVAVGCDTKNVHDMVDCLRRRPGKQIVAVVGKLQPWMYNPFSPFGVVIDEWASDPVLPKHPLELLREKVVSDIPWIASHTTGEGLYNGFDYYEQQRLQYIDENWNQVMPHILHYNFTVEHTDLDTVSQKIRKEYLGQEKLTKKNFNKLIDLMGDRLFKVDLDKCTRLQAAAIKSPVYHYMFDYRGAHSFSEFGIGSNVNIGVSHGDDTVYVIMTEVDSLSTEKDREMSKFMSGIFLTFARNGKPDVGINWPPVSKEGQLKYLKISSPTSVTVEDTEFGNRPFWDSLPLEENEKLFNVRDEL</sequence>
<organism evidence="8 9">
    <name type="scientific">Cryptolaemus montrouzieri</name>
    <dbReference type="NCBI Taxonomy" id="559131"/>
    <lineage>
        <taxon>Eukaryota</taxon>
        <taxon>Metazoa</taxon>
        <taxon>Ecdysozoa</taxon>
        <taxon>Arthropoda</taxon>
        <taxon>Hexapoda</taxon>
        <taxon>Insecta</taxon>
        <taxon>Pterygota</taxon>
        <taxon>Neoptera</taxon>
        <taxon>Endopterygota</taxon>
        <taxon>Coleoptera</taxon>
        <taxon>Polyphaga</taxon>
        <taxon>Cucujiformia</taxon>
        <taxon>Coccinelloidea</taxon>
        <taxon>Coccinellidae</taxon>
        <taxon>Scymninae</taxon>
        <taxon>Scymnini</taxon>
        <taxon>Cryptolaemus</taxon>
    </lineage>
</organism>
<comment type="caution">
    <text evidence="8">The sequence shown here is derived from an EMBL/GenBank/DDBJ whole genome shotgun (WGS) entry which is preliminary data.</text>
</comment>
<dbReference type="Proteomes" id="UP001516400">
    <property type="component" value="Unassembled WGS sequence"/>
</dbReference>
<dbReference type="PROSITE" id="PS00122">
    <property type="entry name" value="CARBOXYLESTERASE_B_1"/>
    <property type="match status" value="1"/>
</dbReference>
<dbReference type="AlphaFoldDB" id="A0ABD2MWD1"/>
<dbReference type="InterPro" id="IPR002018">
    <property type="entry name" value="CarbesteraseB"/>
</dbReference>
<evidence type="ECO:0000256" key="5">
    <source>
        <dbReference type="ARBA" id="ARBA00023180"/>
    </source>
</evidence>
<evidence type="ECO:0000256" key="4">
    <source>
        <dbReference type="ARBA" id="ARBA00023157"/>
    </source>
</evidence>